<feature type="region of interest" description="Disordered" evidence="1">
    <location>
        <begin position="20"/>
        <end position="41"/>
    </location>
</feature>
<name>A0A5B7JRY7_PORTR</name>
<sequence length="70" mass="7637">MLLDCYNPSEFGVAFPVLQPSSQKPVEGSKENIAPPEKKMVAKTQPPVPTMTYTVSTDATHIDTSSHVYV</sequence>
<proteinExistence type="predicted"/>
<dbReference type="AlphaFoldDB" id="A0A5B7JRY7"/>
<gene>
    <name evidence="2" type="ORF">E2C01_096160</name>
</gene>
<accession>A0A5B7JRY7</accession>
<keyword evidence="3" id="KW-1185">Reference proteome</keyword>
<evidence type="ECO:0000313" key="2">
    <source>
        <dbReference type="EMBL" id="MPD00672.1"/>
    </source>
</evidence>
<protein>
    <submittedName>
        <fullName evidence="2">Uncharacterized protein</fullName>
    </submittedName>
</protein>
<evidence type="ECO:0000313" key="3">
    <source>
        <dbReference type="Proteomes" id="UP000324222"/>
    </source>
</evidence>
<reference evidence="2 3" key="1">
    <citation type="submission" date="2019-05" db="EMBL/GenBank/DDBJ databases">
        <title>Another draft genome of Portunus trituberculatus and its Hox gene families provides insights of decapod evolution.</title>
        <authorList>
            <person name="Jeong J.-H."/>
            <person name="Song I."/>
            <person name="Kim S."/>
            <person name="Choi T."/>
            <person name="Kim D."/>
            <person name="Ryu S."/>
            <person name="Kim W."/>
        </authorList>
    </citation>
    <scope>NUCLEOTIDE SEQUENCE [LARGE SCALE GENOMIC DNA]</scope>
    <source>
        <tissue evidence="2">Muscle</tissue>
    </source>
</reference>
<organism evidence="2 3">
    <name type="scientific">Portunus trituberculatus</name>
    <name type="common">Swimming crab</name>
    <name type="synonym">Neptunus trituberculatus</name>
    <dbReference type="NCBI Taxonomy" id="210409"/>
    <lineage>
        <taxon>Eukaryota</taxon>
        <taxon>Metazoa</taxon>
        <taxon>Ecdysozoa</taxon>
        <taxon>Arthropoda</taxon>
        <taxon>Crustacea</taxon>
        <taxon>Multicrustacea</taxon>
        <taxon>Malacostraca</taxon>
        <taxon>Eumalacostraca</taxon>
        <taxon>Eucarida</taxon>
        <taxon>Decapoda</taxon>
        <taxon>Pleocyemata</taxon>
        <taxon>Brachyura</taxon>
        <taxon>Eubrachyura</taxon>
        <taxon>Portunoidea</taxon>
        <taxon>Portunidae</taxon>
        <taxon>Portuninae</taxon>
        <taxon>Portunus</taxon>
    </lineage>
</organism>
<dbReference type="EMBL" id="VSRR010123865">
    <property type="protein sequence ID" value="MPD00672.1"/>
    <property type="molecule type" value="Genomic_DNA"/>
</dbReference>
<evidence type="ECO:0000256" key="1">
    <source>
        <dbReference type="SAM" id="MobiDB-lite"/>
    </source>
</evidence>
<comment type="caution">
    <text evidence="2">The sequence shown here is derived from an EMBL/GenBank/DDBJ whole genome shotgun (WGS) entry which is preliminary data.</text>
</comment>
<dbReference type="Proteomes" id="UP000324222">
    <property type="component" value="Unassembled WGS sequence"/>
</dbReference>